<evidence type="ECO:0000313" key="1">
    <source>
        <dbReference type="EMBL" id="OLR95150.1"/>
    </source>
</evidence>
<keyword evidence="2" id="KW-1185">Reference proteome</keyword>
<reference evidence="1 2" key="1">
    <citation type="submission" date="2016-10" db="EMBL/GenBank/DDBJ databases">
        <title>The Draft Genome Sequence of Actinokineospora bangkokensis 44EHWT reveals the biosynthetic pathway of antifungal compounds Thailandins with unusual extender unit butylmalonyl-CoA.</title>
        <authorList>
            <person name="Greule A."/>
            <person name="Intra B."/>
            <person name="Flemming S."/>
            <person name="Rommel M.G."/>
            <person name="Panbangred W."/>
            <person name="Bechthold A."/>
        </authorList>
    </citation>
    <scope>NUCLEOTIDE SEQUENCE [LARGE SCALE GENOMIC DNA]</scope>
    <source>
        <strain evidence="1 2">44EHW</strain>
    </source>
</reference>
<dbReference type="AlphaFoldDB" id="A0A1Q9LT16"/>
<proteinExistence type="predicted"/>
<dbReference type="OrthoDB" id="3695357at2"/>
<gene>
    <name evidence="1" type="ORF">BJP25_07570</name>
</gene>
<dbReference type="STRING" id="1193682.BJP25_07570"/>
<evidence type="ECO:0000313" key="2">
    <source>
        <dbReference type="Proteomes" id="UP000186040"/>
    </source>
</evidence>
<sequence>MSASGSAHSRDVLVEVAPGGALLDLRIDEPALRRGGQALAQELLELVRRATAVADQRARHTLGLTDRDAEVLGLTADTELTEHAEATTPDTWRAQ</sequence>
<comment type="caution">
    <text evidence="1">The sequence shown here is derived from an EMBL/GenBank/DDBJ whole genome shotgun (WGS) entry which is preliminary data.</text>
</comment>
<dbReference type="Proteomes" id="UP000186040">
    <property type="component" value="Unassembled WGS sequence"/>
</dbReference>
<name>A0A1Q9LT16_9PSEU</name>
<organism evidence="1 2">
    <name type="scientific">Actinokineospora bangkokensis</name>
    <dbReference type="NCBI Taxonomy" id="1193682"/>
    <lineage>
        <taxon>Bacteria</taxon>
        <taxon>Bacillati</taxon>
        <taxon>Actinomycetota</taxon>
        <taxon>Actinomycetes</taxon>
        <taxon>Pseudonocardiales</taxon>
        <taxon>Pseudonocardiaceae</taxon>
        <taxon>Actinokineospora</taxon>
    </lineage>
</organism>
<dbReference type="RefSeq" id="WP_075973054.1">
    <property type="nucleotide sequence ID" value="NZ_MKQR01000004.1"/>
</dbReference>
<protein>
    <submittedName>
        <fullName evidence="1">Uncharacterized protein</fullName>
    </submittedName>
</protein>
<dbReference type="EMBL" id="MKQR01000004">
    <property type="protein sequence ID" value="OLR95150.1"/>
    <property type="molecule type" value="Genomic_DNA"/>
</dbReference>
<accession>A0A1Q9LT16</accession>